<sequence>MFKINDTQADDITLEELTTTIQELPKKKAPGHDNITNERKYLQTVSHDVVAIPCFACVVPLARTLTLRLASVPQSHTLQACVLWFPGKGPIAGSPQAIARLVELGKTVFLLTNNSMASIDRYHGVCQKLGMPVPKSALVSFLRTCTGRATQPLYCLDRSTVHVL</sequence>
<protein>
    <submittedName>
        <fullName evidence="1">Uncharacterized protein</fullName>
    </submittedName>
</protein>
<gene>
    <name evidence="1" type="ORF">TGEB3V08_LOCUS3266</name>
</gene>
<dbReference type="InterPro" id="IPR036412">
    <property type="entry name" value="HAD-like_sf"/>
</dbReference>
<evidence type="ECO:0000313" key="1">
    <source>
        <dbReference type="EMBL" id="CAD7589301.1"/>
    </source>
</evidence>
<dbReference type="EMBL" id="OE840026">
    <property type="protein sequence ID" value="CAD7589301.1"/>
    <property type="molecule type" value="Genomic_DNA"/>
</dbReference>
<dbReference type="Gene3D" id="3.40.50.1000">
    <property type="entry name" value="HAD superfamily/HAD-like"/>
    <property type="match status" value="1"/>
</dbReference>
<organism evidence="1">
    <name type="scientific">Timema genevievae</name>
    <name type="common">Walking stick</name>
    <dbReference type="NCBI Taxonomy" id="629358"/>
    <lineage>
        <taxon>Eukaryota</taxon>
        <taxon>Metazoa</taxon>
        <taxon>Ecdysozoa</taxon>
        <taxon>Arthropoda</taxon>
        <taxon>Hexapoda</taxon>
        <taxon>Insecta</taxon>
        <taxon>Pterygota</taxon>
        <taxon>Neoptera</taxon>
        <taxon>Polyneoptera</taxon>
        <taxon>Phasmatodea</taxon>
        <taxon>Timematodea</taxon>
        <taxon>Timematoidea</taxon>
        <taxon>Timematidae</taxon>
        <taxon>Timema</taxon>
    </lineage>
</organism>
<dbReference type="InterPro" id="IPR023214">
    <property type="entry name" value="HAD_sf"/>
</dbReference>
<name>A0A7R9JUN4_TIMGE</name>
<dbReference type="AlphaFoldDB" id="A0A7R9JUN4"/>
<dbReference type="SUPFAM" id="SSF56784">
    <property type="entry name" value="HAD-like"/>
    <property type="match status" value="1"/>
</dbReference>
<dbReference type="InterPro" id="IPR006357">
    <property type="entry name" value="HAD-SF_hydro_IIA"/>
</dbReference>
<proteinExistence type="predicted"/>
<reference evidence="1" key="1">
    <citation type="submission" date="2020-11" db="EMBL/GenBank/DDBJ databases">
        <authorList>
            <person name="Tran Van P."/>
        </authorList>
    </citation>
    <scope>NUCLEOTIDE SEQUENCE</scope>
</reference>
<accession>A0A7R9JUN4</accession>
<dbReference type="Pfam" id="PF13344">
    <property type="entry name" value="Hydrolase_6"/>
    <property type="match status" value="1"/>
</dbReference>